<dbReference type="Pfam" id="PF07484">
    <property type="entry name" value="Collar"/>
    <property type="match status" value="1"/>
</dbReference>
<dbReference type="EMBL" id="FMAE01000002">
    <property type="protein sequence ID" value="SCB17623.1"/>
    <property type="molecule type" value="Genomic_DNA"/>
</dbReference>
<name>A0A1C3UQ65_9BRAD</name>
<accession>A0A1C3UQ65</accession>
<dbReference type="RefSeq" id="WP_074447609.1">
    <property type="nucleotide sequence ID" value="NZ_FMAE01000002.1"/>
</dbReference>
<gene>
    <name evidence="2" type="ORF">GA0061099_1002502</name>
</gene>
<dbReference type="AlphaFoldDB" id="A0A1C3UQ65"/>
<reference evidence="2 3" key="1">
    <citation type="submission" date="2016-08" db="EMBL/GenBank/DDBJ databases">
        <authorList>
            <person name="Seilhamer J.J."/>
        </authorList>
    </citation>
    <scope>NUCLEOTIDE SEQUENCE [LARGE SCALE GENOMIC DNA]</scope>
    <source>
        <strain evidence="2 3">CCBAU 10071</strain>
    </source>
</reference>
<proteinExistence type="predicted"/>
<sequence>MTGVAWWSQTAANNATYDPSLSWAEGMAPSSVNDSARAMMASTKKWADDIAGATVTGGSSTAYTLSTFQSFDTLARLNGQVVGFTPHATNGATVTLNVDGLGAKPLRSAPSVELPAGVIVQGTPYVAVYNSSDAAFYLQNFYGNPYNVPIGGIMPYAGATAPNSNFVLPHGQAISRSTYPAAFSLMGTTYGSGDGSTTFNVPDLRGRVVAGVDTMGGSAAGRLTDITSGFGDVLGETGGAQSVTLTASQIPSITSTVSTSGTLTGQTNSFLVVQNTSTTGGGGFTLAGSVANQNIGVSVSGSMSGSATSNNTSGGAHSNVQPTIVLNYLLRII</sequence>
<dbReference type="InterPro" id="IPR037053">
    <property type="entry name" value="Phage_tail_collar_dom_sf"/>
</dbReference>
<evidence type="ECO:0000313" key="3">
    <source>
        <dbReference type="Proteomes" id="UP000183174"/>
    </source>
</evidence>
<dbReference type="InterPro" id="IPR011083">
    <property type="entry name" value="Phage_tail_collar_dom"/>
</dbReference>
<organism evidence="2 3">
    <name type="scientific">Bradyrhizobium yuanmingense</name>
    <dbReference type="NCBI Taxonomy" id="108015"/>
    <lineage>
        <taxon>Bacteria</taxon>
        <taxon>Pseudomonadati</taxon>
        <taxon>Pseudomonadota</taxon>
        <taxon>Alphaproteobacteria</taxon>
        <taxon>Hyphomicrobiales</taxon>
        <taxon>Nitrobacteraceae</taxon>
        <taxon>Bradyrhizobium</taxon>
    </lineage>
</organism>
<dbReference type="SUPFAM" id="SSF88874">
    <property type="entry name" value="Receptor-binding domain of short tail fibre protein gp12"/>
    <property type="match status" value="1"/>
</dbReference>
<protein>
    <submittedName>
        <fullName evidence="2">Microcystin-dependent protein</fullName>
    </submittedName>
</protein>
<feature type="domain" description="Phage tail collar" evidence="1">
    <location>
        <begin position="151"/>
        <end position="209"/>
    </location>
</feature>
<dbReference type="Gene3D" id="3.90.1340.10">
    <property type="entry name" value="Phage tail collar domain"/>
    <property type="match status" value="1"/>
</dbReference>
<evidence type="ECO:0000259" key="1">
    <source>
        <dbReference type="Pfam" id="PF07484"/>
    </source>
</evidence>
<evidence type="ECO:0000313" key="2">
    <source>
        <dbReference type="EMBL" id="SCB17623.1"/>
    </source>
</evidence>
<dbReference type="Proteomes" id="UP000183174">
    <property type="component" value="Unassembled WGS sequence"/>
</dbReference>